<accession>A0AAV5EIV1</accession>
<feature type="compositionally biased region" description="Basic and acidic residues" evidence="1">
    <location>
        <begin position="64"/>
        <end position="76"/>
    </location>
</feature>
<dbReference type="EMBL" id="BQKI01000075">
    <property type="protein sequence ID" value="GJN22283.1"/>
    <property type="molecule type" value="Genomic_DNA"/>
</dbReference>
<feature type="compositionally biased region" description="Gly residues" evidence="1">
    <location>
        <begin position="106"/>
        <end position="119"/>
    </location>
</feature>
<protein>
    <submittedName>
        <fullName evidence="2">Uncharacterized protein</fullName>
    </submittedName>
</protein>
<evidence type="ECO:0000313" key="3">
    <source>
        <dbReference type="Proteomes" id="UP001054889"/>
    </source>
</evidence>
<reference evidence="2" key="1">
    <citation type="journal article" date="2018" name="DNA Res.">
        <title>Multiple hybrid de novo genome assembly of finger millet, an orphan allotetraploid crop.</title>
        <authorList>
            <person name="Hatakeyama M."/>
            <person name="Aluri S."/>
            <person name="Balachadran M.T."/>
            <person name="Sivarajan S.R."/>
            <person name="Patrignani A."/>
            <person name="Gruter S."/>
            <person name="Poveda L."/>
            <person name="Shimizu-Inatsugi R."/>
            <person name="Baeten J."/>
            <person name="Francoijs K.J."/>
            <person name="Nataraja K.N."/>
            <person name="Reddy Y.A.N."/>
            <person name="Phadnis S."/>
            <person name="Ravikumar R.L."/>
            <person name="Schlapbach R."/>
            <person name="Sreeman S.M."/>
            <person name="Shimizu K.K."/>
        </authorList>
    </citation>
    <scope>NUCLEOTIDE SEQUENCE</scope>
</reference>
<name>A0AAV5EIV1_ELECO</name>
<dbReference type="AlphaFoldDB" id="A0AAV5EIV1"/>
<reference evidence="2" key="2">
    <citation type="submission" date="2021-12" db="EMBL/GenBank/DDBJ databases">
        <title>Resequencing data analysis of finger millet.</title>
        <authorList>
            <person name="Hatakeyama M."/>
            <person name="Aluri S."/>
            <person name="Balachadran M.T."/>
            <person name="Sivarajan S.R."/>
            <person name="Poveda L."/>
            <person name="Shimizu-Inatsugi R."/>
            <person name="Schlapbach R."/>
            <person name="Sreeman S.M."/>
            <person name="Shimizu K.K."/>
        </authorList>
    </citation>
    <scope>NUCLEOTIDE SEQUENCE</scope>
</reference>
<evidence type="ECO:0000256" key="1">
    <source>
        <dbReference type="SAM" id="MobiDB-lite"/>
    </source>
</evidence>
<feature type="compositionally biased region" description="Low complexity" evidence="1">
    <location>
        <begin position="78"/>
        <end position="88"/>
    </location>
</feature>
<evidence type="ECO:0000313" key="2">
    <source>
        <dbReference type="EMBL" id="GJN22283.1"/>
    </source>
</evidence>
<dbReference type="Proteomes" id="UP001054889">
    <property type="component" value="Unassembled WGS sequence"/>
</dbReference>
<keyword evidence="3" id="KW-1185">Reference proteome</keyword>
<gene>
    <name evidence="2" type="primary">gb09838</name>
    <name evidence="2" type="ORF">PR202_gb09838</name>
</gene>
<proteinExistence type="predicted"/>
<comment type="caution">
    <text evidence="2">The sequence shown here is derived from an EMBL/GenBank/DDBJ whole genome shotgun (WGS) entry which is preliminary data.</text>
</comment>
<sequence length="119" mass="12543">MTCVVVLGGQTFERAYIQACATLGFSWLGASVDHRRRVVHGAGRGGLLQGTTSPPLASRSVRRVRGDRGRRTRDQLAGEEAGALERGWAGAGRRRRSGERDPERGSGAGGGVDGFHGGD</sequence>
<organism evidence="2 3">
    <name type="scientific">Eleusine coracana subsp. coracana</name>
    <dbReference type="NCBI Taxonomy" id="191504"/>
    <lineage>
        <taxon>Eukaryota</taxon>
        <taxon>Viridiplantae</taxon>
        <taxon>Streptophyta</taxon>
        <taxon>Embryophyta</taxon>
        <taxon>Tracheophyta</taxon>
        <taxon>Spermatophyta</taxon>
        <taxon>Magnoliopsida</taxon>
        <taxon>Liliopsida</taxon>
        <taxon>Poales</taxon>
        <taxon>Poaceae</taxon>
        <taxon>PACMAD clade</taxon>
        <taxon>Chloridoideae</taxon>
        <taxon>Cynodonteae</taxon>
        <taxon>Eleusininae</taxon>
        <taxon>Eleusine</taxon>
    </lineage>
</organism>
<feature type="region of interest" description="Disordered" evidence="1">
    <location>
        <begin position="43"/>
        <end position="119"/>
    </location>
</feature>